<dbReference type="SUPFAM" id="SSF48452">
    <property type="entry name" value="TPR-like"/>
    <property type="match status" value="1"/>
</dbReference>
<keyword evidence="2" id="KW-0808">Transferase</keyword>
<evidence type="ECO:0000313" key="2">
    <source>
        <dbReference type="EMBL" id="SFB13670.1"/>
    </source>
</evidence>
<evidence type="ECO:0000313" key="3">
    <source>
        <dbReference type="Proteomes" id="UP000183843"/>
    </source>
</evidence>
<dbReference type="PANTHER" id="PTHR43630">
    <property type="entry name" value="POLY-BETA-1,6-N-ACETYL-D-GLUCOSAMINE SYNTHASE"/>
    <property type="match status" value="1"/>
</dbReference>
<protein>
    <submittedName>
        <fullName evidence="2">Glycosyl transferase family 2</fullName>
    </submittedName>
</protein>
<dbReference type="CDD" id="cd02511">
    <property type="entry name" value="Beta4Glucosyltransferase"/>
    <property type="match status" value="1"/>
</dbReference>
<organism evidence="2 3">
    <name type="scientific">Selenomonas ruminantium</name>
    <dbReference type="NCBI Taxonomy" id="971"/>
    <lineage>
        <taxon>Bacteria</taxon>
        <taxon>Bacillati</taxon>
        <taxon>Bacillota</taxon>
        <taxon>Negativicutes</taxon>
        <taxon>Selenomonadales</taxon>
        <taxon>Selenomonadaceae</taxon>
        <taxon>Selenomonas</taxon>
    </lineage>
</organism>
<dbReference type="Pfam" id="PF00535">
    <property type="entry name" value="Glycos_transf_2"/>
    <property type="match status" value="1"/>
</dbReference>
<dbReference type="InterPro" id="IPR001173">
    <property type="entry name" value="Glyco_trans_2-like"/>
</dbReference>
<proteinExistence type="predicted"/>
<dbReference type="InterPro" id="IPR029044">
    <property type="entry name" value="Nucleotide-diphossugar_trans"/>
</dbReference>
<dbReference type="SUPFAM" id="SSF53448">
    <property type="entry name" value="Nucleotide-diphospho-sugar transferases"/>
    <property type="match status" value="1"/>
</dbReference>
<feature type="domain" description="Glycosyltransferase 2-like" evidence="1">
    <location>
        <begin position="8"/>
        <end position="122"/>
    </location>
</feature>
<accession>A0A1I0YMH2</accession>
<name>A0A1I0YMH2_SELRU</name>
<dbReference type="EMBL" id="FOJX01000015">
    <property type="protein sequence ID" value="SFB13670.1"/>
    <property type="molecule type" value="Genomic_DNA"/>
</dbReference>
<dbReference type="PANTHER" id="PTHR43630:SF2">
    <property type="entry name" value="GLYCOSYLTRANSFERASE"/>
    <property type="match status" value="1"/>
</dbReference>
<dbReference type="RefSeq" id="WP_074817258.1">
    <property type="nucleotide sequence ID" value="NZ_FOJX01000015.1"/>
</dbReference>
<dbReference type="Gene3D" id="3.90.550.10">
    <property type="entry name" value="Spore Coat Polysaccharide Biosynthesis Protein SpsA, Chain A"/>
    <property type="match status" value="1"/>
</dbReference>
<evidence type="ECO:0000259" key="1">
    <source>
        <dbReference type="Pfam" id="PF00535"/>
    </source>
</evidence>
<dbReference type="AlphaFoldDB" id="A0A1I0YMH2"/>
<gene>
    <name evidence="2" type="ORF">SAMN05216587_1158</name>
</gene>
<dbReference type="GO" id="GO:0016740">
    <property type="term" value="F:transferase activity"/>
    <property type="evidence" value="ECO:0007669"/>
    <property type="project" value="UniProtKB-KW"/>
</dbReference>
<sequence length="337" mass="38940">MKITACYIVKNEAASLAKSLASIQQAVDEIIVVDTGSTDQTKEIAQKYRAQVYDMPWQDDFSLPRNYALSKAKGDWVIFLDADEYFPARFAKKIRPLIKKTAAQGHKGVILIRRYDIDPDADNEILADAFVMRILYNNKDFRYEGSIHEELLDKGKSIHDYLIVPPEKLHLLHTGYRTSLSLDKARRNLSLLLKELETTDNPGRLYGFLADAYLGLEDADNAWKYAIMDVEQGRRPTTYASRSYRILLQLAVQYHVTLEERYQLCCLAVKNFPELPEFHAELAECLAGKENFSAAIMEMNKAFSLYHNYQGIEPMLMDEEMIKMAKMRKKQWERQNE</sequence>
<dbReference type="Proteomes" id="UP000183843">
    <property type="component" value="Unassembled WGS sequence"/>
</dbReference>
<reference evidence="2 3" key="1">
    <citation type="submission" date="2016-10" db="EMBL/GenBank/DDBJ databases">
        <authorList>
            <person name="de Groot N.N."/>
        </authorList>
    </citation>
    <scope>NUCLEOTIDE SEQUENCE [LARGE SCALE GENOMIC DNA]</scope>
    <source>
        <strain evidence="2 3">L14</strain>
    </source>
</reference>
<dbReference type="InterPro" id="IPR011990">
    <property type="entry name" value="TPR-like_helical_dom_sf"/>
</dbReference>